<accession>A0ABX7TLV5</accession>
<dbReference type="InterPro" id="IPR007138">
    <property type="entry name" value="ABM_dom"/>
</dbReference>
<dbReference type="Gene3D" id="3.30.70.100">
    <property type="match status" value="1"/>
</dbReference>
<dbReference type="Proteomes" id="UP000663908">
    <property type="component" value="Chromosome"/>
</dbReference>
<dbReference type="RefSeq" id="WP_208029952.1">
    <property type="nucleotide sequence ID" value="NZ_CP071839.1"/>
</dbReference>
<dbReference type="Pfam" id="PF03992">
    <property type="entry name" value="ABM"/>
    <property type="match status" value="1"/>
</dbReference>
<evidence type="ECO:0000259" key="1">
    <source>
        <dbReference type="Pfam" id="PF03992"/>
    </source>
</evidence>
<dbReference type="SUPFAM" id="SSF54909">
    <property type="entry name" value="Dimeric alpha+beta barrel"/>
    <property type="match status" value="1"/>
</dbReference>
<feature type="domain" description="ABM" evidence="1">
    <location>
        <begin position="7"/>
        <end position="74"/>
    </location>
</feature>
<name>A0ABX7TLV5_STRCY</name>
<evidence type="ECO:0000313" key="3">
    <source>
        <dbReference type="Proteomes" id="UP000663908"/>
    </source>
</evidence>
<reference evidence="2 3" key="1">
    <citation type="submission" date="2021-03" db="EMBL/GenBank/DDBJ databases">
        <title>Complete genome sequence of Streptomyces cyanogenus S136, producer of anticancer angucycline landomycin A.</title>
        <authorList>
            <person name="Hrab P."/>
            <person name="Ruckert C."/>
            <person name="Busche T."/>
            <person name="Ostash I."/>
            <person name="Kalinowski J."/>
            <person name="Fedorenko V."/>
            <person name="Yushchuk O."/>
            <person name="Ostash B."/>
        </authorList>
    </citation>
    <scope>NUCLEOTIDE SEQUENCE [LARGE SCALE GENOMIC DNA]</scope>
    <source>
        <strain evidence="2 3">S136</strain>
    </source>
</reference>
<protein>
    <recommendedName>
        <fullName evidence="1">ABM domain-containing protein</fullName>
    </recommendedName>
</protein>
<dbReference type="EMBL" id="CP071839">
    <property type="protein sequence ID" value="QTD95879.1"/>
    <property type="molecule type" value="Genomic_DNA"/>
</dbReference>
<dbReference type="InterPro" id="IPR011008">
    <property type="entry name" value="Dimeric_a/b-barrel"/>
</dbReference>
<proteinExistence type="predicted"/>
<evidence type="ECO:0000313" key="2">
    <source>
        <dbReference type="EMBL" id="QTD95879.1"/>
    </source>
</evidence>
<organism evidence="2 3">
    <name type="scientific">Streptomyces cyanogenus</name>
    <dbReference type="NCBI Taxonomy" id="80860"/>
    <lineage>
        <taxon>Bacteria</taxon>
        <taxon>Bacillati</taxon>
        <taxon>Actinomycetota</taxon>
        <taxon>Actinomycetes</taxon>
        <taxon>Kitasatosporales</taxon>
        <taxon>Streptomycetaceae</taxon>
        <taxon>Streptomyces</taxon>
    </lineage>
</organism>
<keyword evidence="3" id="KW-1185">Reference proteome</keyword>
<sequence>MLPTLGLLARIEAKPDHAQDVHDLLTGALALAEAEEGTLTWFAFRMGPTTFGIFDAFGTEEARQAHLEGEIAQALLGQGARLLAEAPDIQPVDVLAAKLPTATRV</sequence>
<gene>
    <name evidence="2" type="ORF">S1361_00910</name>
</gene>